<dbReference type="EMBL" id="CP000481">
    <property type="protein sequence ID" value="ABK53786.1"/>
    <property type="molecule type" value="Genomic_DNA"/>
</dbReference>
<protein>
    <recommendedName>
        <fullName evidence="3">DUF5063 domain-containing protein</fullName>
    </recommendedName>
</protein>
<name>A0LWH6_ACIC1</name>
<dbReference type="Gene3D" id="1.20.120.1550">
    <property type="entry name" value="Protein of unknown function DUF5063"/>
    <property type="match status" value="1"/>
</dbReference>
<evidence type="ECO:0000313" key="1">
    <source>
        <dbReference type="EMBL" id="ABK53786.1"/>
    </source>
</evidence>
<dbReference type="AlphaFoldDB" id="A0LWH6"/>
<organism evidence="1 2">
    <name type="scientific">Acidothermus cellulolyticus (strain ATCC 43068 / DSM 8971 / 11B)</name>
    <dbReference type="NCBI Taxonomy" id="351607"/>
    <lineage>
        <taxon>Bacteria</taxon>
        <taxon>Bacillati</taxon>
        <taxon>Actinomycetota</taxon>
        <taxon>Actinomycetes</taxon>
        <taxon>Acidothermales</taxon>
        <taxon>Acidothermaceae</taxon>
        <taxon>Acidothermus</taxon>
    </lineage>
</organism>
<dbReference type="Proteomes" id="UP000008221">
    <property type="component" value="Chromosome"/>
</dbReference>
<evidence type="ECO:0008006" key="3">
    <source>
        <dbReference type="Google" id="ProtNLM"/>
    </source>
</evidence>
<dbReference type="InterPro" id="IPR032025">
    <property type="entry name" value="DUF5063"/>
</dbReference>
<dbReference type="STRING" id="351607.Acel_2014"/>
<proteinExistence type="predicted"/>
<keyword evidence="2" id="KW-1185">Reference proteome</keyword>
<dbReference type="InterPro" id="IPR038312">
    <property type="entry name" value="DUF5063_sf"/>
</dbReference>
<reference evidence="1 2" key="1">
    <citation type="journal article" date="2009" name="Genome Res.">
        <title>Complete genome of the cellulolytic thermophile Acidothermus cellulolyticus 11B provides insights into its ecophysiological and evolutionary adaptations.</title>
        <authorList>
            <person name="Barabote R.D."/>
            <person name="Xie G."/>
            <person name="Leu D.H."/>
            <person name="Normand P."/>
            <person name="Necsulea A."/>
            <person name="Daubin V."/>
            <person name="Medigue C."/>
            <person name="Adney W.S."/>
            <person name="Xu X.C."/>
            <person name="Lapidus A."/>
            <person name="Parales R.E."/>
            <person name="Detter C."/>
            <person name="Pujic P."/>
            <person name="Bruce D."/>
            <person name="Lavire C."/>
            <person name="Challacombe J.F."/>
            <person name="Brettin T.S."/>
            <person name="Berry A.M."/>
        </authorList>
    </citation>
    <scope>NUCLEOTIDE SEQUENCE [LARGE SCALE GENOMIC DNA]</scope>
    <source>
        <strain evidence="2">ATCC 43068 / DSM 8971 / 11B</strain>
    </source>
</reference>
<dbReference type="eggNOG" id="ENOG502ZWN1">
    <property type="taxonomic scope" value="Bacteria"/>
</dbReference>
<dbReference type="InParanoid" id="A0LWH6"/>
<gene>
    <name evidence="1" type="ordered locus">Acel_2014</name>
</gene>
<dbReference type="Pfam" id="PF16702">
    <property type="entry name" value="DUF5063"/>
    <property type="match status" value="1"/>
</dbReference>
<dbReference type="RefSeq" id="WP_011720849.1">
    <property type="nucleotide sequence ID" value="NC_008578.1"/>
</dbReference>
<sequence>MSDPLVESRSEDLGEFAAEIADQVESFVIAVREIARSTDAGSAVSLLLLEVSQLLLAGGRLGAITDIVPPEPFEPDVGPDPDIDDLRTRLAKLLAPIDRYVEIFDPYENPPSATTFVISDDLALIVSDLLHGLAHFRAGRPVEALWWWQFSYLSHWGTHAGAMVRALQSVVAHDRLDV</sequence>
<dbReference type="HOGENOM" id="CLU_106307_0_0_11"/>
<dbReference type="OrthoDB" id="3524665at2"/>
<evidence type="ECO:0000313" key="2">
    <source>
        <dbReference type="Proteomes" id="UP000008221"/>
    </source>
</evidence>
<dbReference type="KEGG" id="ace:Acel_2014"/>
<accession>A0LWH6</accession>